<evidence type="ECO:0000256" key="8">
    <source>
        <dbReference type="ARBA" id="ARBA00048434"/>
    </source>
</evidence>
<feature type="compositionally biased region" description="Polar residues" evidence="9">
    <location>
        <begin position="71"/>
        <end position="84"/>
    </location>
</feature>
<dbReference type="EMBL" id="CAJVRM010000363">
    <property type="protein sequence ID" value="CAG8980163.1"/>
    <property type="molecule type" value="Genomic_DNA"/>
</dbReference>
<dbReference type="GO" id="GO:0005634">
    <property type="term" value="C:nucleus"/>
    <property type="evidence" value="ECO:0007669"/>
    <property type="project" value="TreeGrafter"/>
</dbReference>
<evidence type="ECO:0000256" key="7">
    <source>
        <dbReference type="ARBA" id="ARBA00032166"/>
    </source>
</evidence>
<dbReference type="CDD" id="cd18089">
    <property type="entry name" value="SPOUT_Trm10-like"/>
    <property type="match status" value="1"/>
</dbReference>
<dbReference type="InterPro" id="IPR007356">
    <property type="entry name" value="tRNA_m1G_MeTrfase_euk"/>
</dbReference>
<proteinExistence type="predicted"/>
<dbReference type="PANTHER" id="PTHR13563">
    <property type="entry name" value="TRNA (GUANINE-9-) METHYLTRANSFERASE"/>
    <property type="match status" value="1"/>
</dbReference>
<evidence type="ECO:0000256" key="4">
    <source>
        <dbReference type="ARBA" id="ARBA00022679"/>
    </source>
</evidence>
<dbReference type="GO" id="GO:0052905">
    <property type="term" value="F:tRNA (guanosine(9)-N1)-methyltransferase activity"/>
    <property type="evidence" value="ECO:0007669"/>
    <property type="project" value="UniProtKB-EC"/>
</dbReference>
<dbReference type="Gene3D" id="3.40.1280.30">
    <property type="match status" value="1"/>
</dbReference>
<feature type="compositionally biased region" description="Basic and acidic residues" evidence="9">
    <location>
        <begin position="423"/>
        <end position="440"/>
    </location>
</feature>
<evidence type="ECO:0000256" key="1">
    <source>
        <dbReference type="ARBA" id="ARBA00012797"/>
    </source>
</evidence>
<keyword evidence="3" id="KW-0489">Methyltransferase</keyword>
<feature type="compositionally biased region" description="Polar residues" evidence="9">
    <location>
        <begin position="112"/>
        <end position="126"/>
    </location>
</feature>
<sequence>MSAPSPASDPRRPMAHHCMLKSFQKFDVTRFGIDIHKISTTFRLSRKMEDIDERPSKIRKLSSAEDITDPISITESSTANSHPQITAVPEESSPHQDDASEEHEDEAEHNDGSATVQNGDQSQLSKSQRKKIAKKEKWEAAKEYRKVKRREKHKEKQVKKQQAKAELKAKIESGEIEALQPAQVQQKGNPIQLPITIILDCDFNDLMTEGEIISMGAQITRCHSDNRKALFKSHLVISSFGGALQTRFETVLANTHLSWKGVRFLEKNFVEAASELDGVMRGPGGGELAGALLPKDDENVESDLPAKVADKVEEQDQPSIVYLSSDSPHTLDRLSPNTSYIIGGIVDKNRHKGLCYKKATERGIPTARLPIGEFMTMQSRTVLTVNHVVEIMLKWMETGDWGQAFLTVIPKRKEAKLKNKNAKLGEKQGKEDGEGSKDKGSEDDDGYEGNVDMIEEGENIGQTVSKHDSNLPADP</sequence>
<feature type="compositionally biased region" description="Acidic residues" evidence="9">
    <location>
        <begin position="441"/>
        <end position="458"/>
    </location>
</feature>
<evidence type="ECO:0000256" key="3">
    <source>
        <dbReference type="ARBA" id="ARBA00022603"/>
    </source>
</evidence>
<dbReference type="GO" id="GO:0000049">
    <property type="term" value="F:tRNA binding"/>
    <property type="evidence" value="ECO:0007669"/>
    <property type="project" value="TreeGrafter"/>
</dbReference>
<dbReference type="Proteomes" id="UP000701801">
    <property type="component" value="Unassembled WGS sequence"/>
</dbReference>
<evidence type="ECO:0000313" key="11">
    <source>
        <dbReference type="EMBL" id="CAG8980163.1"/>
    </source>
</evidence>
<dbReference type="PANTHER" id="PTHR13563:SF13">
    <property type="entry name" value="TRNA METHYLTRANSFERASE 10 HOMOLOG A"/>
    <property type="match status" value="1"/>
</dbReference>
<dbReference type="EC" id="2.1.1.221" evidence="1"/>
<evidence type="ECO:0000256" key="9">
    <source>
        <dbReference type="SAM" id="MobiDB-lite"/>
    </source>
</evidence>
<gene>
    <name evidence="11" type="ORF">HYALB_00007403</name>
</gene>
<reference evidence="11" key="1">
    <citation type="submission" date="2021-07" db="EMBL/GenBank/DDBJ databases">
        <authorList>
            <person name="Durling M."/>
        </authorList>
    </citation>
    <scope>NUCLEOTIDE SEQUENCE</scope>
</reference>
<name>A0A9N9LUK7_9HELO</name>
<evidence type="ECO:0000256" key="5">
    <source>
        <dbReference type="ARBA" id="ARBA00022691"/>
    </source>
</evidence>
<accession>A0A9N9LUK7</accession>
<feature type="region of interest" description="Disordered" evidence="9">
    <location>
        <begin position="419"/>
        <end position="475"/>
    </location>
</feature>
<feature type="compositionally biased region" description="Acidic residues" evidence="9">
    <location>
        <begin position="99"/>
        <end position="108"/>
    </location>
</feature>
<evidence type="ECO:0000313" key="12">
    <source>
        <dbReference type="Proteomes" id="UP000701801"/>
    </source>
</evidence>
<evidence type="ECO:0000259" key="10">
    <source>
        <dbReference type="PROSITE" id="PS51675"/>
    </source>
</evidence>
<dbReference type="OrthoDB" id="278300at2759"/>
<dbReference type="InterPro" id="IPR038459">
    <property type="entry name" value="MT_TRM10-typ_sf"/>
</dbReference>
<comment type="catalytic activity">
    <reaction evidence="8">
        <text>guanosine(9) in tRNA + S-adenosyl-L-methionine = N(1)-methylguanosine(9) in tRNA + S-adenosyl-L-homocysteine + H(+)</text>
        <dbReference type="Rhea" id="RHEA:43156"/>
        <dbReference type="Rhea" id="RHEA-COMP:10367"/>
        <dbReference type="Rhea" id="RHEA-COMP:10368"/>
        <dbReference type="ChEBI" id="CHEBI:15378"/>
        <dbReference type="ChEBI" id="CHEBI:57856"/>
        <dbReference type="ChEBI" id="CHEBI:59789"/>
        <dbReference type="ChEBI" id="CHEBI:73542"/>
        <dbReference type="ChEBI" id="CHEBI:74269"/>
        <dbReference type="EC" id="2.1.1.221"/>
    </reaction>
</comment>
<dbReference type="PROSITE" id="PS51675">
    <property type="entry name" value="SAM_MT_TRM10"/>
    <property type="match status" value="1"/>
</dbReference>
<keyword evidence="5" id="KW-0949">S-adenosyl-L-methionine</keyword>
<comment type="caution">
    <text evidence="11">The sequence shown here is derived from an EMBL/GenBank/DDBJ whole genome shotgun (WGS) entry which is preliminary data.</text>
</comment>
<feature type="domain" description="SAM-dependent MTase TRM10-type" evidence="10">
    <location>
        <begin position="183"/>
        <end position="416"/>
    </location>
</feature>
<evidence type="ECO:0000256" key="2">
    <source>
        <dbReference type="ARBA" id="ARBA00020451"/>
    </source>
</evidence>
<dbReference type="AlphaFoldDB" id="A0A9N9LUK7"/>
<feature type="region of interest" description="Disordered" evidence="9">
    <location>
        <begin position="49"/>
        <end position="138"/>
    </location>
</feature>
<keyword evidence="4" id="KW-0808">Transferase</keyword>
<organism evidence="11 12">
    <name type="scientific">Hymenoscyphus albidus</name>
    <dbReference type="NCBI Taxonomy" id="595503"/>
    <lineage>
        <taxon>Eukaryota</taxon>
        <taxon>Fungi</taxon>
        <taxon>Dikarya</taxon>
        <taxon>Ascomycota</taxon>
        <taxon>Pezizomycotina</taxon>
        <taxon>Leotiomycetes</taxon>
        <taxon>Helotiales</taxon>
        <taxon>Helotiaceae</taxon>
        <taxon>Hymenoscyphus</taxon>
    </lineage>
</organism>
<protein>
    <recommendedName>
        <fullName evidence="2">tRNA (guanine(9)-N1)-methyltransferase</fullName>
        <ecNumber evidence="1">2.1.1.221</ecNumber>
    </recommendedName>
    <alternativeName>
        <fullName evidence="7">tRNA methyltransferase 10</fullName>
    </alternativeName>
    <alternativeName>
        <fullName evidence="6">tRNA(m1G9)-methyltransferase</fullName>
    </alternativeName>
</protein>
<dbReference type="InterPro" id="IPR028564">
    <property type="entry name" value="MT_TRM10-typ"/>
</dbReference>
<evidence type="ECO:0000256" key="6">
    <source>
        <dbReference type="ARBA" id="ARBA00031792"/>
    </source>
</evidence>
<dbReference type="GO" id="GO:0002939">
    <property type="term" value="P:tRNA N1-guanine methylation"/>
    <property type="evidence" value="ECO:0007669"/>
    <property type="project" value="TreeGrafter"/>
</dbReference>
<keyword evidence="12" id="KW-1185">Reference proteome</keyword>